<accession>A0A5C3F6Q0</accession>
<keyword evidence="1" id="KW-0996">Nickel insertion</keyword>
<evidence type="ECO:0000256" key="2">
    <source>
        <dbReference type="ARBA" id="ARBA00023186"/>
    </source>
</evidence>
<feature type="region of interest" description="Disordered" evidence="4">
    <location>
        <begin position="1"/>
        <end position="26"/>
    </location>
</feature>
<evidence type="ECO:0000256" key="4">
    <source>
        <dbReference type="SAM" id="MobiDB-lite"/>
    </source>
</evidence>
<dbReference type="Proteomes" id="UP000323386">
    <property type="component" value="Unassembled WGS sequence"/>
</dbReference>
<dbReference type="AlphaFoldDB" id="A0A5C3F6Q0"/>
<dbReference type="GO" id="GO:0016151">
    <property type="term" value="F:nickel cation binding"/>
    <property type="evidence" value="ECO:0007669"/>
    <property type="project" value="InterPro"/>
</dbReference>
<evidence type="ECO:0000313" key="6">
    <source>
        <dbReference type="Proteomes" id="UP000323386"/>
    </source>
</evidence>
<dbReference type="InterPro" id="IPR002639">
    <property type="entry name" value="UreF"/>
</dbReference>
<keyword evidence="2" id="KW-0143">Chaperone</keyword>
<dbReference type="PANTHER" id="PTHR33620">
    <property type="entry name" value="UREASE ACCESSORY PROTEIN F"/>
    <property type="match status" value="1"/>
</dbReference>
<sequence>MLSWAPATAGVPNKRGPHADEDEDEVDEDLETYLLLLLSDSNLPTGGFVASSGLESYHAHGFLHNVETTSSLASFGVGATLSAGPGAGRRRQMAPSQARLSSSTLSYTRSTLHSYARSAVPFLVRAHQAVRRYCSRRVRIEVERYRRRRKRSDAEQDGTAAGEEAAERCYDAEADAADLEALMGTLAWLDQAYHTLLLNHVARRASRAQGIALLTLYTKAFARPINLEKEHFDGSRLGLRRRRGLDGTTNDGDDVQDDADDEDREELASRLRIEIAATLVEKLKREIRKSSAGASSTSRQQQGHFPLCWAVFSAALGLSRARTVQLHLFLQARSLLSSSIRLNTLGPYLAHQLMRFQLRDVVKQIVDELESEGCMDGQEEEEEHMEGESQGGEGLMDQDMEADNHIPAYRIDEPAAGQAQPAPPAVMVQALRPAERTLIPVDDSDPDQGWAWDWAEDELADSTDRGPRSAAAAAARAAATGPSFWQSRSAPATTFPLGEIVQARHDQLHSRLFNS</sequence>
<feature type="compositionally biased region" description="Low complexity" evidence="4">
    <location>
        <begin position="470"/>
        <end position="479"/>
    </location>
</feature>
<organism evidence="5 6">
    <name type="scientific">Pseudozyma flocculosa</name>
    <dbReference type="NCBI Taxonomy" id="84751"/>
    <lineage>
        <taxon>Eukaryota</taxon>
        <taxon>Fungi</taxon>
        <taxon>Dikarya</taxon>
        <taxon>Basidiomycota</taxon>
        <taxon>Ustilaginomycotina</taxon>
        <taxon>Ustilaginomycetes</taxon>
        <taxon>Ustilaginales</taxon>
        <taxon>Ustilaginaceae</taxon>
        <taxon>Pseudozyma</taxon>
    </lineage>
</organism>
<gene>
    <name evidence="5" type="ORF">PSFLO_05321</name>
</gene>
<dbReference type="Gene3D" id="1.10.4190.10">
    <property type="entry name" value="Urease accessory protein UreF"/>
    <property type="match status" value="1"/>
</dbReference>
<feature type="compositionally biased region" description="Acidic residues" evidence="4">
    <location>
        <begin position="373"/>
        <end position="385"/>
    </location>
</feature>
<evidence type="ECO:0000256" key="1">
    <source>
        <dbReference type="ARBA" id="ARBA00022988"/>
    </source>
</evidence>
<feature type="region of interest" description="Disordered" evidence="4">
    <location>
        <begin position="373"/>
        <end position="398"/>
    </location>
</feature>
<dbReference type="Pfam" id="PF01730">
    <property type="entry name" value="UreF"/>
    <property type="match status" value="1"/>
</dbReference>
<feature type="region of interest" description="Disordered" evidence="4">
    <location>
        <begin position="460"/>
        <end position="490"/>
    </location>
</feature>
<dbReference type="PANTHER" id="PTHR33620:SF1">
    <property type="entry name" value="UREASE ACCESSORY PROTEIN F"/>
    <property type="match status" value="1"/>
</dbReference>
<name>A0A5C3F6Q0_9BASI</name>
<keyword evidence="6" id="KW-1185">Reference proteome</keyword>
<proteinExistence type="inferred from homology"/>
<dbReference type="InterPro" id="IPR038277">
    <property type="entry name" value="UreF_sf"/>
</dbReference>
<evidence type="ECO:0000256" key="3">
    <source>
        <dbReference type="ARBA" id="ARBA00046339"/>
    </source>
</evidence>
<protein>
    <submittedName>
        <fullName evidence="5">Uncharacterized protein</fullName>
    </submittedName>
</protein>
<dbReference type="EMBL" id="OOIP01000016">
    <property type="protein sequence ID" value="SPO39840.1"/>
    <property type="molecule type" value="Genomic_DNA"/>
</dbReference>
<evidence type="ECO:0000313" key="5">
    <source>
        <dbReference type="EMBL" id="SPO39840.1"/>
    </source>
</evidence>
<dbReference type="OrthoDB" id="2550922at2759"/>
<comment type="similarity">
    <text evidence="3">Belongs to the UreF family.</text>
</comment>
<reference evidence="5 6" key="1">
    <citation type="submission" date="2018-03" db="EMBL/GenBank/DDBJ databases">
        <authorList>
            <person name="Guldener U."/>
        </authorList>
    </citation>
    <scope>NUCLEOTIDE SEQUENCE [LARGE SCALE GENOMIC DNA]</scope>
    <source>
        <strain evidence="5 6">DAOM196992</strain>
    </source>
</reference>